<gene>
    <name evidence="2" type="primary">Gm9918</name>
    <name evidence="2" type="ORF">PHOROB_LOCUS8660</name>
</gene>
<organism evidence="2 3">
    <name type="scientific">Phodopus roborovskii</name>
    <name type="common">Roborovski's desert hamster</name>
    <name type="synonym">Cricetulus roborovskii</name>
    <dbReference type="NCBI Taxonomy" id="109678"/>
    <lineage>
        <taxon>Eukaryota</taxon>
        <taxon>Metazoa</taxon>
        <taxon>Chordata</taxon>
        <taxon>Craniata</taxon>
        <taxon>Vertebrata</taxon>
        <taxon>Euteleostomi</taxon>
        <taxon>Mammalia</taxon>
        <taxon>Eutheria</taxon>
        <taxon>Euarchontoglires</taxon>
        <taxon>Glires</taxon>
        <taxon>Rodentia</taxon>
        <taxon>Myomorpha</taxon>
        <taxon>Muroidea</taxon>
        <taxon>Cricetidae</taxon>
        <taxon>Cricetinae</taxon>
        <taxon>Phodopus</taxon>
    </lineage>
</organism>
<protein>
    <submittedName>
        <fullName evidence="2">Gm9918 protein</fullName>
    </submittedName>
</protein>
<reference evidence="2" key="1">
    <citation type="submission" date="2022-06" db="EMBL/GenBank/DDBJ databases">
        <authorList>
            <person name="Andreotti S."/>
            <person name="Wyler E."/>
        </authorList>
    </citation>
    <scope>NUCLEOTIDE SEQUENCE</scope>
</reference>
<comment type="caution">
    <text evidence="2">The sequence shown here is derived from an EMBL/GenBank/DDBJ whole genome shotgun (WGS) entry which is preliminary data.</text>
</comment>
<dbReference type="EMBL" id="CALSGD010001443">
    <property type="protein sequence ID" value="CAH6791541.1"/>
    <property type="molecule type" value="Genomic_DNA"/>
</dbReference>
<feature type="region of interest" description="Disordered" evidence="1">
    <location>
        <begin position="1"/>
        <end position="28"/>
    </location>
</feature>
<evidence type="ECO:0000256" key="1">
    <source>
        <dbReference type="SAM" id="MobiDB-lite"/>
    </source>
</evidence>
<name>A0AAU9ZFV0_PHORO</name>
<dbReference type="Proteomes" id="UP001152836">
    <property type="component" value="Unassembled WGS sequence"/>
</dbReference>
<evidence type="ECO:0000313" key="2">
    <source>
        <dbReference type="EMBL" id="CAH6791541.1"/>
    </source>
</evidence>
<accession>A0AAU9ZFV0</accession>
<evidence type="ECO:0000313" key="3">
    <source>
        <dbReference type="Proteomes" id="UP001152836"/>
    </source>
</evidence>
<keyword evidence="3" id="KW-1185">Reference proteome</keyword>
<sequence length="172" mass="17453">MDFSLGLRLGPRNKKSTYQEPPPSSGHGPPATSPCLSCPPSACACPCPSCPPATCPGNACPSYTGSCPSCPGVPGPPCTCSCPPCPACSPSTCPPTCIGVPCSSPPMTYCHHSPCPSYPCSTGQAACQSSHLGFSSSCSCGHGTAWRPQGSTGCCSFCFRRQRASRGLCLII</sequence>
<proteinExistence type="predicted"/>
<dbReference type="AlphaFoldDB" id="A0AAU9ZFV0"/>